<proteinExistence type="predicted"/>
<comment type="caution">
    <text evidence="1">The sequence shown here is derived from an EMBL/GenBank/DDBJ whole genome shotgun (WGS) entry which is preliminary data.</text>
</comment>
<dbReference type="InterPro" id="IPR029045">
    <property type="entry name" value="ClpP/crotonase-like_dom_sf"/>
</dbReference>
<sequence>MAKFEDYCNSYKHLHMQRNDGILEVTLHSNGGELVWGAGPHKECGAAFGDIAADPGNRVVILTGSGSEFIAQESISHPGITAPVWERVMVHAQRLIYNHLEIRVPMIAAINGPATVHAELGLLCDIVLAADDAVFQDAPHYGEGLVPGDSVQVLWPLLLGMNRGRYFLLTGQQLDAAQALALGVVSEVLPRDALLERARWHARKLLQQPPMTVTYARLAITHELKRLMRDHLDYGLLLEGLAATEYFPGKLPRHLGDAQE</sequence>
<dbReference type="SUPFAM" id="SSF52096">
    <property type="entry name" value="ClpP/crotonase"/>
    <property type="match status" value="1"/>
</dbReference>
<protein>
    <recommendedName>
        <fullName evidence="3">Enoyl-CoA hydratase/isomerase</fullName>
    </recommendedName>
</protein>
<evidence type="ECO:0000313" key="2">
    <source>
        <dbReference type="Proteomes" id="UP000192505"/>
    </source>
</evidence>
<dbReference type="PANTHER" id="PTHR43459:SF3">
    <property type="entry name" value="ENOYL-COA HYDRATASE ECHA15 (ENOYL HYDRASE) (UNSATURATED ACYL-COA HYDRATASE) (CROTONASE)-RELATED"/>
    <property type="match status" value="1"/>
</dbReference>
<reference evidence="1 2" key="1">
    <citation type="submission" date="2017-01" db="EMBL/GenBank/DDBJ databases">
        <title>Novel large sulfur bacteria in the metagenomes of groundwater-fed chemosynthetic microbial mats in the Lake Huron basin.</title>
        <authorList>
            <person name="Sharrar A.M."/>
            <person name="Flood B.E."/>
            <person name="Bailey J.V."/>
            <person name="Jones D.S."/>
            <person name="Biddanda B."/>
            <person name="Ruberg S.A."/>
            <person name="Marcus D.N."/>
            <person name="Dick G.J."/>
        </authorList>
    </citation>
    <scope>NUCLEOTIDE SEQUENCE [LARGE SCALE GENOMIC DNA]</scope>
    <source>
        <strain evidence="1">A7</strain>
    </source>
</reference>
<accession>A0A1W9KNR1</accession>
<dbReference type="GO" id="GO:0003824">
    <property type="term" value="F:catalytic activity"/>
    <property type="evidence" value="ECO:0007669"/>
    <property type="project" value="UniProtKB-ARBA"/>
</dbReference>
<evidence type="ECO:0000313" key="1">
    <source>
        <dbReference type="EMBL" id="OQW85800.1"/>
    </source>
</evidence>
<dbReference type="InterPro" id="IPR001753">
    <property type="entry name" value="Enoyl-CoA_hydra/iso"/>
</dbReference>
<name>A0A1W9KNR1_9BURK</name>
<gene>
    <name evidence="1" type="ORF">BWK72_20365</name>
</gene>
<dbReference type="CDD" id="cd06558">
    <property type="entry name" value="crotonase-like"/>
    <property type="match status" value="1"/>
</dbReference>
<dbReference type="Gene3D" id="3.90.226.10">
    <property type="entry name" value="2-enoyl-CoA Hydratase, Chain A, domain 1"/>
    <property type="match status" value="1"/>
</dbReference>
<evidence type="ECO:0008006" key="3">
    <source>
        <dbReference type="Google" id="ProtNLM"/>
    </source>
</evidence>
<dbReference type="AlphaFoldDB" id="A0A1W9KNR1"/>
<dbReference type="PANTHER" id="PTHR43459">
    <property type="entry name" value="ENOYL-COA HYDRATASE"/>
    <property type="match status" value="1"/>
</dbReference>
<organism evidence="1 2">
    <name type="scientific">Rhodoferax ferrireducens</name>
    <dbReference type="NCBI Taxonomy" id="192843"/>
    <lineage>
        <taxon>Bacteria</taxon>
        <taxon>Pseudomonadati</taxon>
        <taxon>Pseudomonadota</taxon>
        <taxon>Betaproteobacteria</taxon>
        <taxon>Burkholderiales</taxon>
        <taxon>Comamonadaceae</taxon>
        <taxon>Rhodoferax</taxon>
    </lineage>
</organism>
<dbReference type="Pfam" id="PF00378">
    <property type="entry name" value="ECH_1"/>
    <property type="match status" value="1"/>
</dbReference>
<dbReference type="EMBL" id="MTEI01000034">
    <property type="protein sequence ID" value="OQW85800.1"/>
    <property type="molecule type" value="Genomic_DNA"/>
</dbReference>
<dbReference type="Proteomes" id="UP000192505">
    <property type="component" value="Unassembled WGS sequence"/>
</dbReference>